<organism evidence="3 4">
    <name type="scientific">Mycobacteroides abscessus</name>
    <dbReference type="NCBI Taxonomy" id="36809"/>
    <lineage>
        <taxon>Bacteria</taxon>
        <taxon>Bacillati</taxon>
        <taxon>Actinomycetota</taxon>
        <taxon>Actinomycetes</taxon>
        <taxon>Mycobacteriales</taxon>
        <taxon>Mycobacteriaceae</taxon>
        <taxon>Mycobacteroides</taxon>
    </lineage>
</organism>
<sequence length="101" mass="10917">MTVSTEINSGWVPSDSLANRLVLVRLDRKLTQRGAAEQCGITFGEWQGMELGRATRRVDVKVRQIAMALGVDRDWLMWGGPLAPEDDGGPSTAAATSDKSS</sequence>
<dbReference type="PROSITE" id="PS50943">
    <property type="entry name" value="HTH_CROC1"/>
    <property type="match status" value="1"/>
</dbReference>
<dbReference type="CDD" id="cd00093">
    <property type="entry name" value="HTH_XRE"/>
    <property type="match status" value="1"/>
</dbReference>
<reference evidence="3 4" key="1">
    <citation type="submission" date="2018-08" db="EMBL/GenBank/DDBJ databases">
        <title>Linezolid Resistance in Mycobacterium abscessus: MIC Distribution and Comprehensive Investigation of Resistance Mechanisms.</title>
        <authorList>
            <person name="Ye M."/>
            <person name="Xu L."/>
            <person name="Zou Y."/>
            <person name="Li B."/>
            <person name="Guo Q."/>
            <person name="Zhang Y."/>
            <person name="Zhan M."/>
            <person name="Xu B."/>
            <person name="Yu F."/>
            <person name="Zhang Z."/>
            <person name="Chu H."/>
        </authorList>
    </citation>
    <scope>NUCLEOTIDE SEQUENCE [LARGE SCALE GENOMIC DNA]</scope>
    <source>
        <strain evidence="3 4">G143</strain>
    </source>
</reference>
<dbReference type="SUPFAM" id="SSF47413">
    <property type="entry name" value="lambda repressor-like DNA-binding domains"/>
    <property type="match status" value="1"/>
</dbReference>
<dbReference type="Gene3D" id="1.10.260.40">
    <property type="entry name" value="lambda repressor-like DNA-binding domains"/>
    <property type="match status" value="1"/>
</dbReference>
<gene>
    <name evidence="3" type="ORF">D2E76_23955</name>
</gene>
<evidence type="ECO:0000256" key="1">
    <source>
        <dbReference type="SAM" id="MobiDB-lite"/>
    </source>
</evidence>
<protein>
    <submittedName>
        <fullName evidence="3">XRE family transcriptional regulator</fullName>
    </submittedName>
</protein>
<proteinExistence type="predicted"/>
<feature type="domain" description="HTH cro/C1-type" evidence="2">
    <location>
        <begin position="21"/>
        <end position="76"/>
    </location>
</feature>
<dbReference type="RefSeq" id="WP_079262834.1">
    <property type="nucleotide sequence ID" value="NZ_JBDLOT010000032.1"/>
</dbReference>
<accession>A0ABD7HI01</accession>
<evidence type="ECO:0000259" key="2">
    <source>
        <dbReference type="PROSITE" id="PS50943"/>
    </source>
</evidence>
<dbReference type="EMBL" id="QXBN01000026">
    <property type="protein sequence ID" value="RIT32101.1"/>
    <property type="molecule type" value="Genomic_DNA"/>
</dbReference>
<dbReference type="Proteomes" id="UP000284557">
    <property type="component" value="Unassembled WGS sequence"/>
</dbReference>
<evidence type="ECO:0000313" key="4">
    <source>
        <dbReference type="Proteomes" id="UP000284557"/>
    </source>
</evidence>
<dbReference type="InterPro" id="IPR001387">
    <property type="entry name" value="Cro/C1-type_HTH"/>
</dbReference>
<dbReference type="AlphaFoldDB" id="A0ABD7HI01"/>
<comment type="caution">
    <text evidence="3">The sequence shown here is derived from an EMBL/GenBank/DDBJ whole genome shotgun (WGS) entry which is preliminary data.</text>
</comment>
<evidence type="ECO:0000313" key="3">
    <source>
        <dbReference type="EMBL" id="RIT32101.1"/>
    </source>
</evidence>
<name>A0ABD7HI01_9MYCO</name>
<dbReference type="InterPro" id="IPR010982">
    <property type="entry name" value="Lambda_DNA-bd_dom_sf"/>
</dbReference>
<feature type="region of interest" description="Disordered" evidence="1">
    <location>
        <begin position="80"/>
        <end position="101"/>
    </location>
</feature>